<evidence type="ECO:0000313" key="1">
    <source>
        <dbReference type="EMBL" id="KAK9221851.1"/>
    </source>
</evidence>
<protein>
    <submittedName>
        <fullName evidence="1">Uncharacterized protein</fullName>
    </submittedName>
</protein>
<dbReference type="Proteomes" id="UP001428341">
    <property type="component" value="Unassembled WGS sequence"/>
</dbReference>
<organism evidence="1 2">
    <name type="scientific">Citrus x changshan-huyou</name>
    <dbReference type="NCBI Taxonomy" id="2935761"/>
    <lineage>
        <taxon>Eukaryota</taxon>
        <taxon>Viridiplantae</taxon>
        <taxon>Streptophyta</taxon>
        <taxon>Embryophyta</taxon>
        <taxon>Tracheophyta</taxon>
        <taxon>Spermatophyta</taxon>
        <taxon>Magnoliopsida</taxon>
        <taxon>eudicotyledons</taxon>
        <taxon>Gunneridae</taxon>
        <taxon>Pentapetalae</taxon>
        <taxon>rosids</taxon>
        <taxon>malvids</taxon>
        <taxon>Sapindales</taxon>
        <taxon>Rutaceae</taxon>
        <taxon>Aurantioideae</taxon>
        <taxon>Citrus</taxon>
    </lineage>
</organism>
<name>A0AAP0MRD1_9ROSI</name>
<accession>A0AAP0MRD1</accession>
<reference evidence="1 2" key="1">
    <citation type="submission" date="2024-05" db="EMBL/GenBank/DDBJ databases">
        <title>Haplotype-resolved chromosome-level genome assembly of Huyou (Citrus changshanensis).</title>
        <authorList>
            <person name="Miao C."/>
            <person name="Chen W."/>
            <person name="Wu Y."/>
            <person name="Wang L."/>
            <person name="Zhao S."/>
            <person name="Grierson D."/>
            <person name="Xu C."/>
            <person name="Chen K."/>
        </authorList>
    </citation>
    <scope>NUCLEOTIDE SEQUENCE [LARGE SCALE GENOMIC DNA]</scope>
    <source>
        <strain evidence="1">01-14</strain>
        <tissue evidence="1">Leaf</tissue>
    </source>
</reference>
<comment type="caution">
    <text evidence="1">The sequence shown here is derived from an EMBL/GenBank/DDBJ whole genome shotgun (WGS) entry which is preliminary data.</text>
</comment>
<proteinExistence type="predicted"/>
<keyword evidence="2" id="KW-1185">Reference proteome</keyword>
<sequence>MKTKGMATHLYFFSWVDFHSHIIPTGFNLYELKRYSEKISLRLSMSKAKFRPQPASEQSINEECTSELFSYEFSSYLDGACANVEDLVIV</sequence>
<dbReference type="EMBL" id="JBCGBO010000002">
    <property type="protein sequence ID" value="KAK9221851.1"/>
    <property type="molecule type" value="Genomic_DNA"/>
</dbReference>
<evidence type="ECO:0000313" key="2">
    <source>
        <dbReference type="Proteomes" id="UP001428341"/>
    </source>
</evidence>
<gene>
    <name evidence="1" type="ORF">WN944_010281</name>
</gene>
<dbReference type="AlphaFoldDB" id="A0AAP0MRD1"/>